<dbReference type="Proteomes" id="UP000301737">
    <property type="component" value="Unassembled WGS sequence"/>
</dbReference>
<name>A0A4C2E025_9SACH</name>
<protein>
    <submittedName>
        <fullName evidence="1">Uncharacterized protein</fullName>
    </submittedName>
</protein>
<keyword evidence="2" id="KW-1185">Reference proteome</keyword>
<gene>
    <name evidence="1" type="ORF">ZYGM_004056</name>
</gene>
<dbReference type="AlphaFoldDB" id="A0A4C2E025"/>
<evidence type="ECO:0000313" key="1">
    <source>
        <dbReference type="EMBL" id="GCE97604.1"/>
    </source>
</evidence>
<proteinExistence type="predicted"/>
<dbReference type="EMBL" id="BIMX01000002">
    <property type="protein sequence ID" value="GCE97604.1"/>
    <property type="molecule type" value="Genomic_DNA"/>
</dbReference>
<dbReference type="OrthoDB" id="4067448at2759"/>
<sequence length="711" mass="81295">MELPSEILELIVSQGLDSCQTSISWMQISPIFQKLVTDLLGVVVLQDGVRDLQEIDVPFDYKRLMSRFNTLQVSTDFPNSEKLLEFIKEYMHLLIVIQSDRNYSDVLASLIVAIAKGCNRNTTICVIYSNFHNYLSKLYFRGMAFCEENVVFSELHVVGKVPLTGNELFDLNTLFQRTYLYNLKNLYSLDIQSKDHRIISWDLDVINELHFGTFDEQWHDYFNECPNLRKIENTKYPMCTNDEPFRLPKCESISLTQYVDGIHYQPIDGSQIHGELELVPLLRCKDPEFYNLLFYKLKKLKVVLNDSESHSVRFHQCHFDSLDTLDCSSGLIPWTDFTNSGARLKHVKLSLTTNEQAEWLCKCPYRLEKISIVSYGVWSPASPNITHFPLEIIKCQTIDLEIQSIWHCYLFHVLVFPSVEITADLTITIKEASLLQSILDNDFPIDRWGINLENDCIVLEIPSVKHLTISVINRKEYPMRDCGSRALPSNFTSSSLVADYSNIFFDINSSIQNYAVSPSAFRRNSLAGADSVTARRQSAISDLTSLPIYPGSVRNRRSSFTSSSIGRTPLIRACKLMPIGTCPEKITVNLAALDASIISWERVKTNKITLLQVLAQDSNSELSCPYDSIRSLSENIIQILTYPYHISLQGMFVEKFQVVVALEVLGLDIQRNQRKQFAADLQRYLASKGHNIDVFTKPEENCRASVFLKFD</sequence>
<comment type="caution">
    <text evidence="1">The sequence shown here is derived from an EMBL/GenBank/DDBJ whole genome shotgun (WGS) entry which is preliminary data.</text>
</comment>
<organism evidence="1 2">
    <name type="scientific">Zygosaccharomyces mellis</name>
    <dbReference type="NCBI Taxonomy" id="42258"/>
    <lineage>
        <taxon>Eukaryota</taxon>
        <taxon>Fungi</taxon>
        <taxon>Dikarya</taxon>
        <taxon>Ascomycota</taxon>
        <taxon>Saccharomycotina</taxon>
        <taxon>Saccharomycetes</taxon>
        <taxon>Saccharomycetales</taxon>
        <taxon>Saccharomycetaceae</taxon>
        <taxon>Zygosaccharomyces</taxon>
    </lineage>
</organism>
<reference evidence="1 2" key="1">
    <citation type="submission" date="2019-01" db="EMBL/GenBank/DDBJ databases">
        <title>Draft Genome Sequencing of Zygosaccharomyces mellis Ca-7.</title>
        <authorList>
            <person name="Shiwa Y."/>
            <person name="Kanesaki Y."/>
            <person name="Ishige T."/>
            <person name="Mura K."/>
            <person name="Hori T."/>
            <person name="Tamura T."/>
        </authorList>
    </citation>
    <scope>NUCLEOTIDE SEQUENCE [LARGE SCALE GENOMIC DNA]</scope>
    <source>
        <strain evidence="1 2">Ca-7</strain>
    </source>
</reference>
<accession>A0A4C2E025</accession>
<evidence type="ECO:0000313" key="2">
    <source>
        <dbReference type="Proteomes" id="UP000301737"/>
    </source>
</evidence>